<evidence type="ECO:0000256" key="1">
    <source>
        <dbReference type="ARBA" id="ARBA00004448"/>
    </source>
</evidence>
<dbReference type="InterPro" id="IPR051752">
    <property type="entry name" value="Mito_2-oxodicarb_carrier"/>
</dbReference>
<dbReference type="PANTHER" id="PTHR46356:SF1">
    <property type="entry name" value="MITOCHONDRIAL 2-OXODICARBOXYLATE CARRIER"/>
    <property type="match status" value="1"/>
</dbReference>
<dbReference type="InterPro" id="IPR023395">
    <property type="entry name" value="MCP_dom_sf"/>
</dbReference>
<comment type="subcellular location">
    <subcellularLocation>
        <location evidence="1">Mitochondrion inner membrane</location>
        <topology evidence="1">Multi-pass membrane protein</topology>
    </subcellularLocation>
</comment>
<feature type="chain" id="PRO_5040851430" description="Mitochondrial carrier" evidence="12">
    <location>
        <begin position="23"/>
        <end position="311"/>
    </location>
</feature>
<accession>A0A9W7FPE8</accession>
<dbReference type="EMBL" id="BRXW01000239">
    <property type="protein sequence ID" value="GMI15868.1"/>
    <property type="molecule type" value="Genomic_DNA"/>
</dbReference>
<keyword evidence="14" id="KW-1185">Reference proteome</keyword>
<keyword evidence="9 10" id="KW-0472">Membrane</keyword>
<evidence type="ECO:0000256" key="4">
    <source>
        <dbReference type="ARBA" id="ARBA00022692"/>
    </source>
</evidence>
<feature type="repeat" description="Solcar" evidence="10">
    <location>
        <begin position="216"/>
        <end position="300"/>
    </location>
</feature>
<dbReference type="GO" id="GO:0005743">
    <property type="term" value="C:mitochondrial inner membrane"/>
    <property type="evidence" value="ECO:0007669"/>
    <property type="project" value="UniProtKB-SubCell"/>
</dbReference>
<evidence type="ECO:0000256" key="5">
    <source>
        <dbReference type="ARBA" id="ARBA00022737"/>
    </source>
</evidence>
<dbReference type="InterPro" id="IPR018108">
    <property type="entry name" value="MCP_transmembrane"/>
</dbReference>
<evidence type="ECO:0000256" key="6">
    <source>
        <dbReference type="ARBA" id="ARBA00022792"/>
    </source>
</evidence>
<name>A0A9W7FPE8_9STRA</name>
<comment type="similarity">
    <text evidence="2 11">Belongs to the mitochondrial carrier (TC 2.A.29) family.</text>
</comment>
<sequence>MTTLKLLIALLLIFLSITLSKASSPSLLPSPETSSVFMSSFATATLLYPLDLLRSLSMTSPGTAVPKLVGDFYKDFGAKGFISQGLAPEVSRATVMRGVKFALYPRLHRKLFKKEASEGTTKTKIIAAAATSVPEVLLIMPLEVSKILLTTDTGNKFGNSMVKALRETSSREYMTGWVGVQYRQMSWGCGYFASIGPWRKLVDRVVGGEEGEGVAFKSLTSGFAAGVTGAILNTPGDTVRSVVMKRNLVQKIPASFFPVAREIIKEKGVGSLYAGFGAKAAHLGGGGALMALLTPMAREICEEKWGKGKKE</sequence>
<evidence type="ECO:0000313" key="13">
    <source>
        <dbReference type="EMBL" id="GMI15868.1"/>
    </source>
</evidence>
<dbReference type="Pfam" id="PF00153">
    <property type="entry name" value="Mito_carr"/>
    <property type="match status" value="2"/>
</dbReference>
<keyword evidence="8" id="KW-0496">Mitochondrion</keyword>
<dbReference type="Proteomes" id="UP001165122">
    <property type="component" value="Unassembled WGS sequence"/>
</dbReference>
<comment type="caution">
    <text evidence="13">The sequence shown here is derived from an EMBL/GenBank/DDBJ whole genome shotgun (WGS) entry which is preliminary data.</text>
</comment>
<evidence type="ECO:0000256" key="10">
    <source>
        <dbReference type="PROSITE-ProRule" id="PRU00282"/>
    </source>
</evidence>
<keyword evidence="12" id="KW-0732">Signal</keyword>
<keyword evidence="7" id="KW-1133">Transmembrane helix</keyword>
<dbReference type="Gene3D" id="1.50.40.10">
    <property type="entry name" value="Mitochondrial carrier domain"/>
    <property type="match status" value="1"/>
</dbReference>
<feature type="signal peptide" evidence="12">
    <location>
        <begin position="1"/>
        <end position="22"/>
    </location>
</feature>
<evidence type="ECO:0000313" key="14">
    <source>
        <dbReference type="Proteomes" id="UP001165122"/>
    </source>
</evidence>
<dbReference type="SUPFAM" id="SSF103506">
    <property type="entry name" value="Mitochondrial carrier"/>
    <property type="match status" value="1"/>
</dbReference>
<protein>
    <recommendedName>
        <fullName evidence="15">Mitochondrial carrier</fullName>
    </recommendedName>
</protein>
<organism evidence="13 14">
    <name type="scientific">Triparma laevis f. longispina</name>
    <dbReference type="NCBI Taxonomy" id="1714387"/>
    <lineage>
        <taxon>Eukaryota</taxon>
        <taxon>Sar</taxon>
        <taxon>Stramenopiles</taxon>
        <taxon>Ochrophyta</taxon>
        <taxon>Bolidophyceae</taxon>
        <taxon>Parmales</taxon>
        <taxon>Triparmaceae</taxon>
        <taxon>Triparma</taxon>
    </lineage>
</organism>
<evidence type="ECO:0008006" key="15">
    <source>
        <dbReference type="Google" id="ProtNLM"/>
    </source>
</evidence>
<gene>
    <name evidence="13" type="ORF">TrLO_g12091</name>
</gene>
<evidence type="ECO:0000256" key="7">
    <source>
        <dbReference type="ARBA" id="ARBA00022989"/>
    </source>
</evidence>
<reference evidence="14" key="1">
    <citation type="journal article" date="2023" name="Commun. Biol.">
        <title>Genome analysis of Parmales, the sister group of diatoms, reveals the evolutionary specialization of diatoms from phago-mixotrophs to photoautotrophs.</title>
        <authorList>
            <person name="Ban H."/>
            <person name="Sato S."/>
            <person name="Yoshikawa S."/>
            <person name="Yamada K."/>
            <person name="Nakamura Y."/>
            <person name="Ichinomiya M."/>
            <person name="Sato N."/>
            <person name="Blanc-Mathieu R."/>
            <person name="Endo H."/>
            <person name="Kuwata A."/>
            <person name="Ogata H."/>
        </authorList>
    </citation>
    <scope>NUCLEOTIDE SEQUENCE [LARGE SCALE GENOMIC DNA]</scope>
    <source>
        <strain evidence="14">NIES 3700</strain>
    </source>
</reference>
<evidence type="ECO:0000256" key="9">
    <source>
        <dbReference type="ARBA" id="ARBA00023136"/>
    </source>
</evidence>
<keyword evidence="3 11" id="KW-0813">Transport</keyword>
<keyword evidence="6" id="KW-0999">Mitochondrion inner membrane</keyword>
<dbReference type="OrthoDB" id="434783at2759"/>
<evidence type="ECO:0000256" key="12">
    <source>
        <dbReference type="SAM" id="SignalP"/>
    </source>
</evidence>
<evidence type="ECO:0000256" key="8">
    <source>
        <dbReference type="ARBA" id="ARBA00023128"/>
    </source>
</evidence>
<dbReference type="AlphaFoldDB" id="A0A9W7FPE8"/>
<proteinExistence type="inferred from homology"/>
<evidence type="ECO:0000256" key="2">
    <source>
        <dbReference type="ARBA" id="ARBA00006375"/>
    </source>
</evidence>
<keyword evidence="5" id="KW-0677">Repeat</keyword>
<dbReference type="PANTHER" id="PTHR46356">
    <property type="entry name" value="MITOCHONDRIAL 2-OXODICARBOXYLATE CARRIER"/>
    <property type="match status" value="1"/>
</dbReference>
<evidence type="ECO:0000256" key="11">
    <source>
        <dbReference type="RuleBase" id="RU000488"/>
    </source>
</evidence>
<evidence type="ECO:0000256" key="3">
    <source>
        <dbReference type="ARBA" id="ARBA00022448"/>
    </source>
</evidence>
<keyword evidence="4 10" id="KW-0812">Transmembrane</keyword>
<dbReference type="PROSITE" id="PS50920">
    <property type="entry name" value="SOLCAR"/>
    <property type="match status" value="1"/>
</dbReference>